<proteinExistence type="inferred from homology"/>
<dbReference type="PANTHER" id="PTHR12209:SF0">
    <property type="entry name" value="EKC_KEOPS COMPLEX SUBUNIT TP53RK"/>
    <property type="match status" value="1"/>
</dbReference>
<dbReference type="PROSITE" id="PS50011">
    <property type="entry name" value="PROTEIN_KINASE_DOM"/>
    <property type="match status" value="1"/>
</dbReference>
<keyword evidence="17" id="KW-0378">Hydrolase</keyword>
<evidence type="ECO:0000256" key="17">
    <source>
        <dbReference type="ARBA" id="ARBA00022801"/>
    </source>
</evidence>
<evidence type="ECO:0000256" key="7">
    <source>
        <dbReference type="ARBA" id="ARBA00013948"/>
    </source>
</evidence>
<dbReference type="InterPro" id="IPR011009">
    <property type="entry name" value="Kinase-like_dom_sf"/>
</dbReference>
<evidence type="ECO:0000313" key="30">
    <source>
        <dbReference type="Proteomes" id="UP000182444"/>
    </source>
</evidence>
<dbReference type="Pfam" id="PF01636">
    <property type="entry name" value="APH"/>
    <property type="match status" value="1"/>
</dbReference>
<evidence type="ECO:0000256" key="22">
    <source>
        <dbReference type="ARBA" id="ARBA00023163"/>
    </source>
</evidence>
<dbReference type="PANTHER" id="PTHR12209">
    <property type="entry name" value="NON-SPECIFIC SERINE/THREONINE PROTEIN KINASE"/>
    <property type="match status" value="1"/>
</dbReference>
<dbReference type="OrthoDB" id="3399at2759"/>
<keyword evidence="18" id="KW-0067">ATP-binding</keyword>
<keyword evidence="11" id="KW-0723">Serine/threonine-protein kinase</keyword>
<dbReference type="SMR" id="A0A1H6PLR4"/>
<dbReference type="eggNOG" id="KOG3087">
    <property type="taxonomic scope" value="Eukaryota"/>
</dbReference>
<keyword evidence="14" id="KW-0819">tRNA processing</keyword>
<comment type="subunit">
    <text evidence="5">Component of the EKC/KEOPS complex composed of at least BUD32, CGI121, GON7, KAE1 and PCC1; the whole complex dimerizes.</text>
</comment>
<dbReference type="EMBL" id="CP017558">
    <property type="protein sequence ID" value="AOW06907.1"/>
    <property type="molecule type" value="Genomic_DNA"/>
</dbReference>
<dbReference type="GO" id="GO:0000408">
    <property type="term" value="C:EKC/KEOPS complex"/>
    <property type="evidence" value="ECO:0007669"/>
    <property type="project" value="TreeGrafter"/>
</dbReference>
<evidence type="ECO:0000256" key="12">
    <source>
        <dbReference type="ARBA" id="ARBA00022553"/>
    </source>
</evidence>
<evidence type="ECO:0000256" key="23">
    <source>
        <dbReference type="ARBA" id="ARBA00023242"/>
    </source>
</evidence>
<gene>
    <name evidence="29" type="ORF">YALI1_F13046g</name>
</gene>
<dbReference type="VEuPathDB" id="FungiDB:YALI1_F13046g"/>
<evidence type="ECO:0000256" key="10">
    <source>
        <dbReference type="ARBA" id="ARBA00022490"/>
    </source>
</evidence>
<dbReference type="InterPro" id="IPR002575">
    <property type="entry name" value="Aminoglycoside_PTrfase"/>
</dbReference>
<comment type="similarity">
    <text evidence="4">Belongs to the protein kinase superfamily. BUD32 family.</text>
</comment>
<dbReference type="GeneID" id="2908942"/>
<accession>A0A1H6PLR4</accession>
<evidence type="ECO:0000256" key="25">
    <source>
        <dbReference type="ARBA" id="ARBA00033194"/>
    </source>
</evidence>
<comment type="catalytic activity">
    <reaction evidence="27">
        <text>L-seryl-[protein] + ATP = O-phospho-L-seryl-[protein] + ADP + H(+)</text>
        <dbReference type="Rhea" id="RHEA:17989"/>
        <dbReference type="Rhea" id="RHEA-COMP:9863"/>
        <dbReference type="Rhea" id="RHEA-COMP:11604"/>
        <dbReference type="ChEBI" id="CHEBI:15378"/>
        <dbReference type="ChEBI" id="CHEBI:29999"/>
        <dbReference type="ChEBI" id="CHEBI:30616"/>
        <dbReference type="ChEBI" id="CHEBI:83421"/>
        <dbReference type="ChEBI" id="CHEBI:456216"/>
        <dbReference type="EC" id="2.7.11.1"/>
    </reaction>
</comment>
<reference evidence="29 30" key="1">
    <citation type="journal article" date="2016" name="PLoS ONE">
        <title>Sequence Assembly of Yarrowia lipolytica Strain W29/CLIB89 Shows Transposable Element Diversity.</title>
        <authorList>
            <person name="Magnan C."/>
            <person name="Yu J."/>
            <person name="Chang I."/>
            <person name="Jahn E."/>
            <person name="Kanomata Y."/>
            <person name="Wu J."/>
            <person name="Zeller M."/>
            <person name="Oakes M."/>
            <person name="Baldi P."/>
            <person name="Sandmeyer S."/>
        </authorList>
    </citation>
    <scope>NUCLEOTIDE SEQUENCE [LARGE SCALE GENOMIC DNA]</scope>
    <source>
        <strain evidence="30">CLIB89(W29)</strain>
    </source>
</reference>
<dbReference type="GO" id="GO:0070525">
    <property type="term" value="P:tRNA threonylcarbamoyladenosine metabolic process"/>
    <property type="evidence" value="ECO:0007669"/>
    <property type="project" value="TreeGrafter"/>
</dbReference>
<evidence type="ECO:0000256" key="19">
    <source>
        <dbReference type="ARBA" id="ARBA00022895"/>
    </source>
</evidence>
<evidence type="ECO:0000256" key="13">
    <source>
        <dbReference type="ARBA" id="ARBA00022679"/>
    </source>
</evidence>
<dbReference type="GO" id="GO:0004674">
    <property type="term" value="F:protein serine/threonine kinase activity"/>
    <property type="evidence" value="ECO:0007669"/>
    <property type="project" value="UniProtKB-KW"/>
</dbReference>
<keyword evidence="15" id="KW-0547">Nucleotide-binding</keyword>
<dbReference type="SUPFAM" id="SSF56112">
    <property type="entry name" value="Protein kinase-like (PK-like)"/>
    <property type="match status" value="1"/>
</dbReference>
<name>A0A1H6PLR4_YARLL</name>
<keyword evidence="19" id="KW-0779">Telomere</keyword>
<evidence type="ECO:0000256" key="24">
    <source>
        <dbReference type="ARBA" id="ARBA00030980"/>
    </source>
</evidence>
<dbReference type="GO" id="GO:0005829">
    <property type="term" value="C:cytosol"/>
    <property type="evidence" value="ECO:0007669"/>
    <property type="project" value="TreeGrafter"/>
</dbReference>
<keyword evidence="23" id="KW-0539">Nucleus</keyword>
<dbReference type="GO" id="GO:0016787">
    <property type="term" value="F:hydrolase activity"/>
    <property type="evidence" value="ECO:0007669"/>
    <property type="project" value="UniProtKB-KW"/>
</dbReference>
<evidence type="ECO:0000256" key="14">
    <source>
        <dbReference type="ARBA" id="ARBA00022694"/>
    </source>
</evidence>
<dbReference type="InterPro" id="IPR008266">
    <property type="entry name" value="Tyr_kinase_AS"/>
</dbReference>
<evidence type="ECO:0000256" key="20">
    <source>
        <dbReference type="ARBA" id="ARBA00023015"/>
    </source>
</evidence>
<dbReference type="OMA" id="HKLYMEY"/>
<dbReference type="InterPro" id="IPR022495">
    <property type="entry name" value="Bud32"/>
</dbReference>
<evidence type="ECO:0000256" key="5">
    <source>
        <dbReference type="ARBA" id="ARBA00011534"/>
    </source>
</evidence>
<dbReference type="KEGG" id="yli:2908942"/>
<protein>
    <recommendedName>
        <fullName evidence="8">EKC/KEOPS complex subunit BUD32</fullName>
        <ecNumber evidence="6">2.7.11.1</ecNumber>
    </recommendedName>
    <alternativeName>
        <fullName evidence="24 25">Atypical Serine/threonine protein kinase BUD32</fullName>
    </alternativeName>
    <alternativeName>
        <fullName evidence="7">EKC/KEOPS complex subunit bud32</fullName>
    </alternativeName>
</protein>
<dbReference type="Proteomes" id="UP000182444">
    <property type="component" value="Chromosome 1F"/>
</dbReference>
<keyword evidence="20" id="KW-0805">Transcription regulation</keyword>
<dbReference type="GO" id="GO:0005524">
    <property type="term" value="F:ATP binding"/>
    <property type="evidence" value="ECO:0007669"/>
    <property type="project" value="UniProtKB-KW"/>
</dbReference>
<keyword evidence="22" id="KW-0804">Transcription</keyword>
<dbReference type="AlphaFoldDB" id="A0A1H6PLR4"/>
<keyword evidence="10" id="KW-0963">Cytoplasm</keyword>
<dbReference type="PROSITE" id="PS00109">
    <property type="entry name" value="PROTEIN_KINASE_TYR"/>
    <property type="match status" value="1"/>
</dbReference>
<evidence type="ECO:0000256" key="11">
    <source>
        <dbReference type="ARBA" id="ARBA00022527"/>
    </source>
</evidence>
<evidence type="ECO:0000256" key="1">
    <source>
        <dbReference type="ARBA" id="ARBA00004123"/>
    </source>
</evidence>
<dbReference type="InterPro" id="IPR000719">
    <property type="entry name" value="Prot_kinase_dom"/>
</dbReference>
<evidence type="ECO:0000256" key="8">
    <source>
        <dbReference type="ARBA" id="ARBA00019973"/>
    </source>
</evidence>
<sequence>MITLPEQLEKLSKQENLIAQGAESLVYSAQHPYLPQQECIVKYRPKKPYRLPELDAQLSKHRTLAEARVLQKLALGDVEVPHLVFIDAKNGLIYMEKIEGLSVKQWIWNEEGDTEGGAQEAGDKSRSLPDGDVSSLKDTLVLVGQEIGKLHKSDIVHGDLTTSNVMLRDGKPVIIDFGLASVSTLAEDKAVDLYVMERAVLSTHPVHSQQYCDWLFEGYLAVVGKSQKEVMRKLEDVRQRGRKRSMLG</sequence>
<keyword evidence="13" id="KW-0808">Transferase</keyword>
<dbReference type="Gene3D" id="3.30.200.20">
    <property type="entry name" value="Phosphorylase Kinase, domain 1"/>
    <property type="match status" value="1"/>
</dbReference>
<evidence type="ECO:0000256" key="6">
    <source>
        <dbReference type="ARBA" id="ARBA00012513"/>
    </source>
</evidence>
<keyword evidence="9" id="KW-0158">Chromosome</keyword>
<dbReference type="Gene3D" id="1.10.510.10">
    <property type="entry name" value="Transferase(Phosphotransferase) domain 1"/>
    <property type="match status" value="1"/>
</dbReference>
<dbReference type="GO" id="GO:0008033">
    <property type="term" value="P:tRNA processing"/>
    <property type="evidence" value="ECO:0007669"/>
    <property type="project" value="UniProtKB-KW"/>
</dbReference>
<evidence type="ECO:0000256" key="27">
    <source>
        <dbReference type="ARBA" id="ARBA00048679"/>
    </source>
</evidence>
<evidence type="ECO:0000256" key="4">
    <source>
        <dbReference type="ARBA" id="ARBA00010630"/>
    </source>
</evidence>
<evidence type="ECO:0000256" key="28">
    <source>
        <dbReference type="SAM" id="MobiDB-lite"/>
    </source>
</evidence>
<evidence type="ECO:0000256" key="3">
    <source>
        <dbReference type="ARBA" id="ARBA00004574"/>
    </source>
</evidence>
<comment type="subcellular location">
    <subcellularLocation>
        <location evidence="3">Chromosome</location>
        <location evidence="3">Telomere</location>
    </subcellularLocation>
    <subcellularLocation>
        <location evidence="2">Cytoplasm</location>
    </subcellularLocation>
    <subcellularLocation>
        <location evidence="1">Nucleus</location>
    </subcellularLocation>
</comment>
<evidence type="ECO:0000313" key="29">
    <source>
        <dbReference type="EMBL" id="AOW06907.1"/>
    </source>
</evidence>
<dbReference type="GO" id="GO:0000781">
    <property type="term" value="C:chromosome, telomeric region"/>
    <property type="evidence" value="ECO:0007669"/>
    <property type="project" value="UniProtKB-SubCell"/>
</dbReference>
<dbReference type="EC" id="2.7.11.1" evidence="6"/>
<evidence type="ECO:0000256" key="18">
    <source>
        <dbReference type="ARBA" id="ARBA00022840"/>
    </source>
</evidence>
<dbReference type="VEuPathDB" id="FungiDB:YALI0_F09471g"/>
<evidence type="ECO:0000256" key="21">
    <source>
        <dbReference type="ARBA" id="ARBA00023159"/>
    </source>
</evidence>
<dbReference type="GO" id="GO:0005634">
    <property type="term" value="C:nucleus"/>
    <property type="evidence" value="ECO:0007669"/>
    <property type="project" value="UniProtKB-SubCell"/>
</dbReference>
<evidence type="ECO:0000256" key="15">
    <source>
        <dbReference type="ARBA" id="ARBA00022741"/>
    </source>
</evidence>
<keyword evidence="16" id="KW-0418">Kinase</keyword>
<comment type="catalytic activity">
    <reaction evidence="26">
        <text>L-threonyl-[protein] + ATP = O-phospho-L-threonyl-[protein] + ADP + H(+)</text>
        <dbReference type="Rhea" id="RHEA:46608"/>
        <dbReference type="Rhea" id="RHEA-COMP:11060"/>
        <dbReference type="Rhea" id="RHEA-COMP:11605"/>
        <dbReference type="ChEBI" id="CHEBI:15378"/>
        <dbReference type="ChEBI" id="CHEBI:30013"/>
        <dbReference type="ChEBI" id="CHEBI:30616"/>
        <dbReference type="ChEBI" id="CHEBI:61977"/>
        <dbReference type="ChEBI" id="CHEBI:456216"/>
        <dbReference type="EC" id="2.7.11.1"/>
    </reaction>
</comment>
<feature type="region of interest" description="Disordered" evidence="28">
    <location>
        <begin position="113"/>
        <end position="132"/>
    </location>
</feature>
<organism evidence="29 30">
    <name type="scientific">Yarrowia lipolytica</name>
    <name type="common">Candida lipolytica</name>
    <dbReference type="NCBI Taxonomy" id="4952"/>
    <lineage>
        <taxon>Eukaryota</taxon>
        <taxon>Fungi</taxon>
        <taxon>Dikarya</taxon>
        <taxon>Ascomycota</taxon>
        <taxon>Saccharomycotina</taxon>
        <taxon>Dipodascomycetes</taxon>
        <taxon>Dipodascales</taxon>
        <taxon>Dipodascales incertae sedis</taxon>
        <taxon>Yarrowia</taxon>
    </lineage>
</organism>
<keyword evidence="12" id="KW-0597">Phosphoprotein</keyword>
<evidence type="ECO:0000256" key="2">
    <source>
        <dbReference type="ARBA" id="ARBA00004496"/>
    </source>
</evidence>
<evidence type="ECO:0000256" key="16">
    <source>
        <dbReference type="ARBA" id="ARBA00022777"/>
    </source>
</evidence>
<keyword evidence="21" id="KW-0010">Activator</keyword>
<evidence type="ECO:0000256" key="9">
    <source>
        <dbReference type="ARBA" id="ARBA00022454"/>
    </source>
</evidence>
<dbReference type="NCBIfam" id="TIGR03724">
    <property type="entry name" value="arch_bud32"/>
    <property type="match status" value="1"/>
</dbReference>
<dbReference type="RefSeq" id="XP_505209.1">
    <property type="nucleotide sequence ID" value="XM_505209.3"/>
</dbReference>
<dbReference type="FunFam" id="1.10.510.10:FF:000745">
    <property type="entry name" value="Serine/threonine-protein kinase BUD32"/>
    <property type="match status" value="1"/>
</dbReference>
<evidence type="ECO:0000256" key="26">
    <source>
        <dbReference type="ARBA" id="ARBA00047899"/>
    </source>
</evidence>